<gene>
    <name evidence="4" type="primary">LOC106181913</name>
</gene>
<evidence type="ECO:0000256" key="2">
    <source>
        <dbReference type="SAM" id="SignalP"/>
    </source>
</evidence>
<keyword evidence="2" id="KW-0732">Signal</keyword>
<dbReference type="InParanoid" id="A0A1S3KGY4"/>
<dbReference type="Proteomes" id="UP000085678">
    <property type="component" value="Unplaced"/>
</dbReference>
<feature type="transmembrane region" description="Helical" evidence="1">
    <location>
        <begin position="100"/>
        <end position="126"/>
    </location>
</feature>
<keyword evidence="1" id="KW-0472">Membrane</keyword>
<accession>A0A1S3KGY4</accession>
<name>A0A1S3KGY4_LINAN</name>
<keyword evidence="1" id="KW-1133">Transmembrane helix</keyword>
<sequence>MRSSKSTCTDMAKIHQGSAILLCYLLLRVTQGNGQLDTRCPQGQAYESGARTCMDCSYLCYWAAKDPVSAKLCQSDSCAEQKPPPKPKIPEGEMYVKMPVWSIVIIVLGVLAFCVISVVITVVVLAKKRYLFVKGGKGKQVEEDVTGELVPNGSSEESF</sequence>
<dbReference type="GeneID" id="106181913"/>
<evidence type="ECO:0000313" key="3">
    <source>
        <dbReference type="Proteomes" id="UP000085678"/>
    </source>
</evidence>
<dbReference type="AlphaFoldDB" id="A0A1S3KGY4"/>
<protein>
    <submittedName>
        <fullName evidence="4">Uncharacterized protein LOC106181913 isoform X1</fullName>
    </submittedName>
</protein>
<feature type="chain" id="PRO_5010277296" evidence="2">
    <location>
        <begin position="35"/>
        <end position="159"/>
    </location>
</feature>
<proteinExistence type="predicted"/>
<evidence type="ECO:0000313" key="4">
    <source>
        <dbReference type="RefSeq" id="XP_013421905.1"/>
    </source>
</evidence>
<dbReference type="RefSeq" id="XP_013421905.1">
    <property type="nucleotide sequence ID" value="XM_013566451.1"/>
</dbReference>
<dbReference type="KEGG" id="lak:106181913"/>
<keyword evidence="3" id="KW-1185">Reference proteome</keyword>
<evidence type="ECO:0000256" key="1">
    <source>
        <dbReference type="SAM" id="Phobius"/>
    </source>
</evidence>
<reference evidence="4" key="1">
    <citation type="submission" date="2025-08" db="UniProtKB">
        <authorList>
            <consortium name="RefSeq"/>
        </authorList>
    </citation>
    <scope>IDENTIFICATION</scope>
    <source>
        <tissue evidence="4">Gonads</tissue>
    </source>
</reference>
<feature type="signal peptide" evidence="2">
    <location>
        <begin position="1"/>
        <end position="34"/>
    </location>
</feature>
<keyword evidence="1" id="KW-0812">Transmembrane</keyword>
<organism evidence="3 4">
    <name type="scientific">Lingula anatina</name>
    <name type="common">Brachiopod</name>
    <name type="synonym">Lingula unguis</name>
    <dbReference type="NCBI Taxonomy" id="7574"/>
    <lineage>
        <taxon>Eukaryota</taxon>
        <taxon>Metazoa</taxon>
        <taxon>Spiralia</taxon>
        <taxon>Lophotrochozoa</taxon>
        <taxon>Brachiopoda</taxon>
        <taxon>Linguliformea</taxon>
        <taxon>Lingulata</taxon>
        <taxon>Lingulida</taxon>
        <taxon>Linguloidea</taxon>
        <taxon>Lingulidae</taxon>
        <taxon>Lingula</taxon>
    </lineage>
</organism>